<dbReference type="CDD" id="cd00060">
    <property type="entry name" value="FHA"/>
    <property type="match status" value="1"/>
</dbReference>
<keyword evidence="2" id="KW-0472">Membrane</keyword>
<dbReference type="Pfam" id="PF00498">
    <property type="entry name" value="FHA"/>
    <property type="match status" value="1"/>
</dbReference>
<dbReference type="InterPro" id="IPR000253">
    <property type="entry name" value="FHA_dom"/>
</dbReference>
<dbReference type="EMBL" id="CP089982">
    <property type="protein sequence ID" value="WXA91799.1"/>
    <property type="molecule type" value="Genomic_DNA"/>
</dbReference>
<sequence>MESQGKPKVALTFALYQGDQLVRRDTIVQDIVVKIGKDPRSHLRVDDELASRMHAVIEVASPGDITLIDLGNEPGTMVNGQRVNKCKIRPGDQIQIGSTLILLESAELAGAGATSQIGQVAPPPPPPAPVPRVQTAVGTGFAPAPPSVDPGYTAPASSDPRGHNPFGGPPSSGGGIAGRDVQTGAAMAAQAAAAQASAAGNPFAANPFAAPPGATPFAAGPPPGASPFAVSAQSPYGHADVDPNAPPGTYTYKLVKSGPEVNPDEVEVAHLAAIEVMILWDTNVLHVSHLTPPRSFFVGEEQMGNIGCDYFIPSETLGTTRAPIVLARGGSAALVILPRTTGTVEIPGQPKLTIADLIQSGRARPSSEISGGYEFELPAGAKAKMELEGSGLVFQVSAVNAGKAPPMGAFAQFEPAAYAFVGLSFLIHMGIVAALAFFMPSMGADDSEAIDRDQILKMQHLLNAAAEREQEQRDTEAVQDNADNKEGGTGTRAKGEEGSMGNPTTKETGHRYGVQGPQDNPDPHIARQAALHEAAEFGMIGLLNVGGGADPNAPTAPWGREDSLGTDPMSARGNMWGDTIGDSFGAGGLGLSGVGEGGGGRGEGIGLGNIGTLGHGAGTGTGQGFGNGHGRLGGSHQTRAPSIRQGTTQVNGRLPPEVIQRIVRQNFGRFRLCYENGMRTNPNLSGRVSVKFVIDRQGAVATASDGGSELPDQGVVQCVVRGFGNLSFPQPEGGIVTVVYPIIFSPGD</sequence>
<dbReference type="SUPFAM" id="SSF49879">
    <property type="entry name" value="SMAD/FHA domain"/>
    <property type="match status" value="1"/>
</dbReference>
<dbReference type="RefSeq" id="WP_394842417.1">
    <property type="nucleotide sequence ID" value="NZ_CP089982.1"/>
</dbReference>
<feature type="transmembrane region" description="Helical" evidence="2">
    <location>
        <begin position="416"/>
        <end position="438"/>
    </location>
</feature>
<evidence type="ECO:0000256" key="1">
    <source>
        <dbReference type="SAM" id="MobiDB-lite"/>
    </source>
</evidence>
<organism evidence="4 5">
    <name type="scientific">Pendulispora brunnea</name>
    <dbReference type="NCBI Taxonomy" id="2905690"/>
    <lineage>
        <taxon>Bacteria</taxon>
        <taxon>Pseudomonadati</taxon>
        <taxon>Myxococcota</taxon>
        <taxon>Myxococcia</taxon>
        <taxon>Myxococcales</taxon>
        <taxon>Sorangiineae</taxon>
        <taxon>Pendulisporaceae</taxon>
        <taxon>Pendulispora</taxon>
    </lineage>
</organism>
<evidence type="ECO:0000259" key="3">
    <source>
        <dbReference type="PROSITE" id="PS50006"/>
    </source>
</evidence>
<evidence type="ECO:0000313" key="4">
    <source>
        <dbReference type="EMBL" id="WXA91799.1"/>
    </source>
</evidence>
<keyword evidence="5" id="KW-1185">Reference proteome</keyword>
<proteinExistence type="predicted"/>
<dbReference type="Proteomes" id="UP001379533">
    <property type="component" value="Chromosome"/>
</dbReference>
<feature type="region of interest" description="Disordered" evidence="1">
    <location>
        <begin position="136"/>
        <end position="179"/>
    </location>
</feature>
<evidence type="ECO:0000313" key="5">
    <source>
        <dbReference type="Proteomes" id="UP001379533"/>
    </source>
</evidence>
<dbReference type="Gene3D" id="2.60.200.20">
    <property type="match status" value="1"/>
</dbReference>
<accession>A0ABZ2JZ95</accession>
<dbReference type="InterPro" id="IPR049806">
    <property type="entry name" value="MasK-like_C"/>
</dbReference>
<feature type="compositionally biased region" description="Pro residues" evidence="1">
    <location>
        <begin position="215"/>
        <end position="225"/>
    </location>
</feature>
<feature type="region of interest" description="Disordered" evidence="1">
    <location>
        <begin position="215"/>
        <end position="244"/>
    </location>
</feature>
<keyword evidence="2" id="KW-1133">Transmembrane helix</keyword>
<keyword evidence="2" id="KW-0812">Transmembrane</keyword>
<dbReference type="InterPro" id="IPR008984">
    <property type="entry name" value="SMAD_FHA_dom_sf"/>
</dbReference>
<reference evidence="4 5" key="1">
    <citation type="submission" date="2021-12" db="EMBL/GenBank/DDBJ databases">
        <title>Discovery of the Pendulisporaceae a myxobacterial family with distinct sporulation behavior and unique specialized metabolism.</title>
        <authorList>
            <person name="Garcia R."/>
            <person name="Popoff A."/>
            <person name="Bader C.D."/>
            <person name="Loehr J."/>
            <person name="Walesch S."/>
            <person name="Walt C."/>
            <person name="Boldt J."/>
            <person name="Bunk B."/>
            <person name="Haeckl F.J.F.P.J."/>
            <person name="Gunesch A.P."/>
            <person name="Birkelbach J."/>
            <person name="Nuebel U."/>
            <person name="Pietschmann T."/>
            <person name="Bach T."/>
            <person name="Mueller R."/>
        </authorList>
    </citation>
    <scope>NUCLEOTIDE SEQUENCE [LARGE SCALE GENOMIC DNA]</scope>
    <source>
        <strain evidence="4 5">MSr12523</strain>
    </source>
</reference>
<feature type="region of interest" description="Disordered" evidence="1">
    <location>
        <begin position="466"/>
        <end position="517"/>
    </location>
</feature>
<feature type="compositionally biased region" description="Basic and acidic residues" evidence="1">
    <location>
        <begin position="466"/>
        <end position="486"/>
    </location>
</feature>
<evidence type="ECO:0000256" key="2">
    <source>
        <dbReference type="SAM" id="Phobius"/>
    </source>
</evidence>
<gene>
    <name evidence="4" type="ORF">LZC95_35780</name>
</gene>
<dbReference type="SMART" id="SM00240">
    <property type="entry name" value="FHA"/>
    <property type="match status" value="1"/>
</dbReference>
<dbReference type="PROSITE" id="PS50006">
    <property type="entry name" value="FHA_DOMAIN"/>
    <property type="match status" value="1"/>
</dbReference>
<dbReference type="NCBIfam" id="NF033768">
    <property type="entry name" value="myxo_SS_tail"/>
    <property type="match status" value="1"/>
</dbReference>
<protein>
    <submittedName>
        <fullName evidence="4">AgmX/PglI C-terminal domain-containing protein</fullName>
    </submittedName>
</protein>
<name>A0ABZ2JZ95_9BACT</name>
<feature type="domain" description="FHA" evidence="3">
    <location>
        <begin position="33"/>
        <end position="83"/>
    </location>
</feature>